<dbReference type="InterPro" id="IPR043504">
    <property type="entry name" value="Peptidase_S1_PA_chymotrypsin"/>
</dbReference>
<dbReference type="OrthoDB" id="2465788at2759"/>
<keyword evidence="2" id="KW-1185">Reference proteome</keyword>
<proteinExistence type="predicted"/>
<evidence type="ECO:0000313" key="1">
    <source>
        <dbReference type="EMBL" id="RIB24486.1"/>
    </source>
</evidence>
<gene>
    <name evidence="1" type="ORF">C2G38_2168436</name>
</gene>
<organism evidence="1 2">
    <name type="scientific">Gigaspora rosea</name>
    <dbReference type="NCBI Taxonomy" id="44941"/>
    <lineage>
        <taxon>Eukaryota</taxon>
        <taxon>Fungi</taxon>
        <taxon>Fungi incertae sedis</taxon>
        <taxon>Mucoromycota</taxon>
        <taxon>Glomeromycotina</taxon>
        <taxon>Glomeromycetes</taxon>
        <taxon>Diversisporales</taxon>
        <taxon>Gigasporaceae</taxon>
        <taxon>Gigaspora</taxon>
    </lineage>
</organism>
<name>A0A397VZP5_9GLOM</name>
<dbReference type="AlphaFoldDB" id="A0A397VZP5"/>
<evidence type="ECO:0000313" key="2">
    <source>
        <dbReference type="Proteomes" id="UP000266673"/>
    </source>
</evidence>
<reference evidence="1 2" key="1">
    <citation type="submission" date="2018-06" db="EMBL/GenBank/DDBJ databases">
        <title>Comparative genomics reveals the genomic features of Rhizophagus irregularis, R. cerebriforme, R. diaphanum and Gigaspora rosea, and their symbiotic lifestyle signature.</title>
        <authorList>
            <person name="Morin E."/>
            <person name="San Clemente H."/>
            <person name="Chen E.C.H."/>
            <person name="De La Providencia I."/>
            <person name="Hainaut M."/>
            <person name="Kuo A."/>
            <person name="Kohler A."/>
            <person name="Murat C."/>
            <person name="Tang N."/>
            <person name="Roy S."/>
            <person name="Loubradou J."/>
            <person name="Henrissat B."/>
            <person name="Grigoriev I.V."/>
            <person name="Corradi N."/>
            <person name="Roux C."/>
            <person name="Martin F.M."/>
        </authorList>
    </citation>
    <scope>NUCLEOTIDE SEQUENCE [LARGE SCALE GENOMIC DNA]</scope>
    <source>
        <strain evidence="1 2">DAOM 194757</strain>
    </source>
</reference>
<evidence type="ECO:0008006" key="3">
    <source>
        <dbReference type="Google" id="ProtNLM"/>
    </source>
</evidence>
<dbReference type="EMBL" id="QKWP01000214">
    <property type="protein sequence ID" value="RIB24486.1"/>
    <property type="molecule type" value="Genomic_DNA"/>
</dbReference>
<dbReference type="InterPro" id="IPR009003">
    <property type="entry name" value="Peptidase_S1_PA"/>
</dbReference>
<comment type="caution">
    <text evidence="1">The sequence shown here is derived from an EMBL/GenBank/DDBJ whole genome shotgun (WGS) entry which is preliminary data.</text>
</comment>
<dbReference type="SUPFAM" id="SSF50494">
    <property type="entry name" value="Trypsin-like serine proteases"/>
    <property type="match status" value="1"/>
</dbReference>
<dbReference type="Proteomes" id="UP000266673">
    <property type="component" value="Unassembled WGS sequence"/>
</dbReference>
<protein>
    <recommendedName>
        <fullName evidence="3">Peptidase S1 domain-containing protein</fullName>
    </recommendedName>
</protein>
<sequence>MKDIYHLINLFFITFIFHSIVCAQYEPLARLWRVNDADLPMYLTREKNLKDLDRTISKLLDDSKFGGTWIDVKANKLTINTVNFSDVGHIKSLPEIHSYRDLLTFLPASNSLYQLSFVFEQIIQLANLKMHIEFFIYVDIKLNNVVIYLLQSESDKRNKEFIDATKPYNPIIFYENTASPIMKRQKRDSIRRNTSNIFNHIPWGSRPTPYFIGQMVYHSVQNYDFGLIEFRGTHIDPMPMIRNIDSSRYRLLHIHDTTQVSSHGVHLCKSGFTTQATCGYVRSFNGIYIDREAFVIDLIITDMHSFRGDSGGPVYFYSENLGSVSLTGILIAGSHSTNNSNDITAIFYQ</sequence>
<dbReference type="Gene3D" id="2.40.10.10">
    <property type="entry name" value="Trypsin-like serine proteases"/>
    <property type="match status" value="1"/>
</dbReference>
<accession>A0A397VZP5</accession>